<keyword evidence="3" id="KW-1185">Reference proteome</keyword>
<feature type="region of interest" description="Disordered" evidence="1">
    <location>
        <begin position="137"/>
        <end position="165"/>
    </location>
</feature>
<sequence>MKVMRNRLCLGAPLPPLPPAFPDEESSLPTSPSSYYSSHSRSTGDLPDFIDARCRKVDVSLRLTELGCSDNIVYPRHVKNLERYGGSDESYVCCTLPSIDEIKATMERARIDAKAVLMKLGVDVADPDDQLLICDSRLTSKPNEPLENPAPTDDDVNEIDECEEV</sequence>
<protein>
    <submittedName>
        <fullName evidence="2">Uncharacterized protein</fullName>
    </submittedName>
</protein>
<dbReference type="Proteomes" id="UP001234178">
    <property type="component" value="Unassembled WGS sequence"/>
</dbReference>
<feature type="compositionally biased region" description="Acidic residues" evidence="1">
    <location>
        <begin position="152"/>
        <end position="165"/>
    </location>
</feature>
<dbReference type="EMBL" id="JAOYFB010000037">
    <property type="protein sequence ID" value="KAK4021899.1"/>
    <property type="molecule type" value="Genomic_DNA"/>
</dbReference>
<reference evidence="2 3" key="1">
    <citation type="journal article" date="2023" name="Nucleic Acids Res.">
        <title>The hologenome of Daphnia magna reveals possible DNA methylation and microbiome-mediated evolution of the host genome.</title>
        <authorList>
            <person name="Chaturvedi A."/>
            <person name="Li X."/>
            <person name="Dhandapani V."/>
            <person name="Marshall H."/>
            <person name="Kissane S."/>
            <person name="Cuenca-Cambronero M."/>
            <person name="Asole G."/>
            <person name="Calvet F."/>
            <person name="Ruiz-Romero M."/>
            <person name="Marangio P."/>
            <person name="Guigo R."/>
            <person name="Rago D."/>
            <person name="Mirbahai L."/>
            <person name="Eastwood N."/>
            <person name="Colbourne J.K."/>
            <person name="Zhou J."/>
            <person name="Mallon E."/>
            <person name="Orsini L."/>
        </authorList>
    </citation>
    <scope>NUCLEOTIDE SEQUENCE [LARGE SCALE GENOMIC DNA]</scope>
    <source>
        <strain evidence="2">LRV0_1</strain>
    </source>
</reference>
<accession>A0ABR0AA00</accession>
<feature type="region of interest" description="Disordered" evidence="1">
    <location>
        <begin position="20"/>
        <end position="43"/>
    </location>
</feature>
<evidence type="ECO:0000256" key="1">
    <source>
        <dbReference type="SAM" id="MobiDB-lite"/>
    </source>
</evidence>
<name>A0ABR0AA00_9CRUS</name>
<proteinExistence type="predicted"/>
<gene>
    <name evidence="2" type="ORF">OUZ56_007388</name>
</gene>
<comment type="caution">
    <text evidence="2">The sequence shown here is derived from an EMBL/GenBank/DDBJ whole genome shotgun (WGS) entry which is preliminary data.</text>
</comment>
<evidence type="ECO:0000313" key="3">
    <source>
        <dbReference type="Proteomes" id="UP001234178"/>
    </source>
</evidence>
<feature type="compositionally biased region" description="Low complexity" evidence="1">
    <location>
        <begin position="27"/>
        <end position="43"/>
    </location>
</feature>
<evidence type="ECO:0000313" key="2">
    <source>
        <dbReference type="EMBL" id="KAK4021899.1"/>
    </source>
</evidence>
<organism evidence="2 3">
    <name type="scientific">Daphnia magna</name>
    <dbReference type="NCBI Taxonomy" id="35525"/>
    <lineage>
        <taxon>Eukaryota</taxon>
        <taxon>Metazoa</taxon>
        <taxon>Ecdysozoa</taxon>
        <taxon>Arthropoda</taxon>
        <taxon>Crustacea</taxon>
        <taxon>Branchiopoda</taxon>
        <taxon>Diplostraca</taxon>
        <taxon>Cladocera</taxon>
        <taxon>Anomopoda</taxon>
        <taxon>Daphniidae</taxon>
        <taxon>Daphnia</taxon>
    </lineage>
</organism>